<sequence length="201" mass="22542">YLEDEDYERPYPAFTKPLKMICTLKGDAKLSYARHGERVSIKVNDERIGVVDLDYPEGPETAAYFTAVVRLAQVWFAEQVFLYGDEMTQLCILPKELVVWLEANGFENLAHRLVADTQRSADYPLRGLVLVFTGTFGDMKRHSVEFEAEVLGARVQQVLTRLTDYLICGNKPGASKLAKAEELGVTVIDTDGYQALVSQAE</sequence>
<accession>A0ABT9I5R4</accession>
<organism evidence="2 3">
    <name type="scientific">Rheinheimera baltica</name>
    <dbReference type="NCBI Taxonomy" id="67576"/>
    <lineage>
        <taxon>Bacteria</taxon>
        <taxon>Pseudomonadati</taxon>
        <taxon>Pseudomonadota</taxon>
        <taxon>Gammaproteobacteria</taxon>
        <taxon>Chromatiales</taxon>
        <taxon>Chromatiaceae</taxon>
        <taxon>Rheinheimera</taxon>
    </lineage>
</organism>
<protein>
    <recommendedName>
        <fullName evidence="1">BRCT domain-containing protein</fullName>
    </recommendedName>
</protein>
<dbReference type="InterPro" id="IPR036420">
    <property type="entry name" value="BRCT_dom_sf"/>
</dbReference>
<evidence type="ECO:0000313" key="3">
    <source>
        <dbReference type="Proteomes" id="UP001231109"/>
    </source>
</evidence>
<gene>
    <name evidence="2" type="ORF">ORJ04_22620</name>
</gene>
<feature type="domain" description="BRCT" evidence="1">
    <location>
        <begin position="120"/>
        <end position="201"/>
    </location>
</feature>
<dbReference type="SMART" id="SM00292">
    <property type="entry name" value="BRCT"/>
    <property type="match status" value="1"/>
</dbReference>
<name>A0ABT9I5R4_9GAMM</name>
<dbReference type="SUPFAM" id="SSF52113">
    <property type="entry name" value="BRCT domain"/>
    <property type="match status" value="1"/>
</dbReference>
<comment type="caution">
    <text evidence="2">The sequence shown here is derived from an EMBL/GenBank/DDBJ whole genome shotgun (WGS) entry which is preliminary data.</text>
</comment>
<dbReference type="RefSeq" id="WP_305977845.1">
    <property type="nucleotide sequence ID" value="NZ_JAPJDZ010000280.1"/>
</dbReference>
<keyword evidence="3" id="KW-1185">Reference proteome</keyword>
<feature type="non-terminal residue" evidence="2">
    <location>
        <position position="1"/>
    </location>
</feature>
<dbReference type="Gene3D" id="3.40.50.10190">
    <property type="entry name" value="BRCT domain"/>
    <property type="match status" value="1"/>
</dbReference>
<dbReference type="InterPro" id="IPR001357">
    <property type="entry name" value="BRCT_dom"/>
</dbReference>
<dbReference type="Pfam" id="PF00533">
    <property type="entry name" value="BRCT"/>
    <property type="match status" value="1"/>
</dbReference>
<evidence type="ECO:0000259" key="1">
    <source>
        <dbReference type="PROSITE" id="PS50172"/>
    </source>
</evidence>
<dbReference type="Proteomes" id="UP001231109">
    <property type="component" value="Unassembled WGS sequence"/>
</dbReference>
<proteinExistence type="predicted"/>
<dbReference type="PROSITE" id="PS50172">
    <property type="entry name" value="BRCT"/>
    <property type="match status" value="1"/>
</dbReference>
<dbReference type="EMBL" id="JAPJDZ010000280">
    <property type="protein sequence ID" value="MDP5138744.1"/>
    <property type="molecule type" value="Genomic_DNA"/>
</dbReference>
<reference evidence="2 3" key="1">
    <citation type="submission" date="2022-11" db="EMBL/GenBank/DDBJ databases">
        <title>Viruses from the air-sea interface of a natural surface slick.</title>
        <authorList>
            <person name="Rahlff J."/>
            <person name="Holmfeldt K."/>
        </authorList>
    </citation>
    <scope>NUCLEOTIDE SEQUENCE [LARGE SCALE GENOMIC DNA]</scope>
    <source>
        <strain evidence="2 3">SMS4</strain>
    </source>
</reference>
<evidence type="ECO:0000313" key="2">
    <source>
        <dbReference type="EMBL" id="MDP5138744.1"/>
    </source>
</evidence>